<dbReference type="Gene3D" id="3.30.450.30">
    <property type="entry name" value="Dynein light chain 2a, cytoplasmic"/>
    <property type="match status" value="1"/>
</dbReference>
<reference evidence="1 2" key="1">
    <citation type="journal article" date="2011" name="J. Gen. Appl. Microbiol.">
        <title>Draft genome sequencing of the enigmatic basidiomycete Mixia osmundae.</title>
        <authorList>
            <person name="Nishida H."/>
            <person name="Nagatsuka Y."/>
            <person name="Sugiyama J."/>
        </authorList>
    </citation>
    <scope>NUCLEOTIDE SEQUENCE [LARGE SCALE GENOMIC DNA]</scope>
    <source>
        <strain evidence="2">CBS 9802 / IAM 14324 / JCM 22182 / KY 12970</strain>
    </source>
</reference>
<dbReference type="RefSeq" id="XP_014571112.1">
    <property type="nucleotide sequence ID" value="XM_014715626.1"/>
</dbReference>
<name>G7E327_MIXOS</name>
<sequence>MFNDILDSIQASENVLGVCLLDENGVCLGTRGRLTTVSMDRSTDLPALILASALKPKADQRAPFAIVWDQHASMHISQNARLTLAVLKRAP</sequence>
<reference evidence="1 2" key="2">
    <citation type="journal article" date="2012" name="Open Biol.">
        <title>Characteristics of nucleosomes and linker DNA regions on the genome of the basidiomycete Mixia osmundae revealed by mono- and dinucleosome mapping.</title>
        <authorList>
            <person name="Nishida H."/>
            <person name="Kondo S."/>
            <person name="Matsumoto T."/>
            <person name="Suzuki Y."/>
            <person name="Yoshikawa H."/>
            <person name="Taylor T.D."/>
            <person name="Sugiyama J."/>
        </authorList>
    </citation>
    <scope>NUCLEOTIDE SEQUENCE [LARGE SCALE GENOMIC DNA]</scope>
    <source>
        <strain evidence="2">CBS 9802 / IAM 14324 / JCM 22182 / KY 12970</strain>
    </source>
</reference>
<dbReference type="Proteomes" id="UP000009131">
    <property type="component" value="Unassembled WGS sequence"/>
</dbReference>
<evidence type="ECO:0000313" key="2">
    <source>
        <dbReference type="Proteomes" id="UP000009131"/>
    </source>
</evidence>
<protein>
    <submittedName>
        <fullName evidence="1">Uncharacterized protein</fullName>
    </submittedName>
</protein>
<dbReference type="AlphaFoldDB" id="G7E327"/>
<dbReference type="GO" id="GO:0071986">
    <property type="term" value="C:Ragulator complex"/>
    <property type="evidence" value="ECO:0007669"/>
    <property type="project" value="InterPro"/>
</dbReference>
<dbReference type="HOGENOM" id="CLU_2427519_0_0_1"/>
<dbReference type="EMBL" id="BABT02000117">
    <property type="protein sequence ID" value="GAA97208.1"/>
    <property type="molecule type" value="Genomic_DNA"/>
</dbReference>
<proteinExistence type="predicted"/>
<dbReference type="Pfam" id="PF16672">
    <property type="entry name" value="LAMTOR5"/>
    <property type="match status" value="1"/>
</dbReference>
<gene>
    <name evidence="1" type="primary">Mo03884</name>
    <name evidence="1" type="ORF">E5Q_03884</name>
</gene>
<dbReference type="OrthoDB" id="76862at2759"/>
<organism evidence="1 2">
    <name type="scientific">Mixia osmundae (strain CBS 9802 / IAM 14324 / JCM 22182 / KY 12970)</name>
    <dbReference type="NCBI Taxonomy" id="764103"/>
    <lineage>
        <taxon>Eukaryota</taxon>
        <taxon>Fungi</taxon>
        <taxon>Dikarya</taxon>
        <taxon>Basidiomycota</taxon>
        <taxon>Pucciniomycotina</taxon>
        <taxon>Mixiomycetes</taxon>
        <taxon>Mixiales</taxon>
        <taxon>Mixiaceae</taxon>
        <taxon>Mixia</taxon>
    </lineage>
</organism>
<keyword evidence="2" id="KW-1185">Reference proteome</keyword>
<dbReference type="GO" id="GO:0043066">
    <property type="term" value="P:negative regulation of apoptotic process"/>
    <property type="evidence" value="ECO:0007669"/>
    <property type="project" value="InterPro"/>
</dbReference>
<accession>G7E327</accession>
<dbReference type="InterPro" id="IPR024135">
    <property type="entry name" value="LAMTOR5"/>
</dbReference>
<dbReference type="InParanoid" id="G7E327"/>
<comment type="caution">
    <text evidence="1">The sequence shown here is derived from an EMBL/GenBank/DDBJ whole genome shotgun (WGS) entry which is preliminary data.</text>
</comment>
<evidence type="ECO:0000313" key="1">
    <source>
        <dbReference type="EMBL" id="GAA97208.1"/>
    </source>
</evidence>